<dbReference type="PROSITE" id="PS50922">
    <property type="entry name" value="TLC"/>
    <property type="match status" value="1"/>
</dbReference>
<evidence type="ECO:0000256" key="1">
    <source>
        <dbReference type="ARBA" id="ARBA00004141"/>
    </source>
</evidence>
<dbReference type="InterPro" id="IPR050846">
    <property type="entry name" value="TLCD"/>
</dbReference>
<evidence type="ECO:0000256" key="4">
    <source>
        <dbReference type="ARBA" id="ARBA00023136"/>
    </source>
</evidence>
<dbReference type="AlphaFoldDB" id="A0AAD7XIU7"/>
<dbReference type="PANTHER" id="PTHR13439:SF0">
    <property type="entry name" value="TOPOISOMERASE I DAMAGE AFFECTED PROTEIN 4"/>
    <property type="match status" value="1"/>
</dbReference>
<reference evidence="8" key="1">
    <citation type="submission" date="2023-01" db="EMBL/GenBank/DDBJ databases">
        <title>Metagenome sequencing of chrysophaentin producing Chrysophaeum taylorii.</title>
        <authorList>
            <person name="Davison J."/>
            <person name="Bewley C."/>
        </authorList>
    </citation>
    <scope>NUCLEOTIDE SEQUENCE</scope>
    <source>
        <strain evidence="8">NIES-1699</strain>
    </source>
</reference>
<keyword evidence="9" id="KW-1185">Reference proteome</keyword>
<dbReference type="Pfam" id="PF03798">
    <property type="entry name" value="TRAM_LAG1_CLN8"/>
    <property type="match status" value="1"/>
</dbReference>
<gene>
    <name evidence="8" type="ORF">CTAYLR_004299</name>
</gene>
<comment type="subcellular location">
    <subcellularLocation>
        <location evidence="1">Membrane</location>
        <topology evidence="1">Multi-pass membrane protein</topology>
    </subcellularLocation>
</comment>
<evidence type="ECO:0000313" key="8">
    <source>
        <dbReference type="EMBL" id="KAJ8603363.1"/>
    </source>
</evidence>
<feature type="transmembrane region" description="Helical" evidence="6">
    <location>
        <begin position="93"/>
        <end position="112"/>
    </location>
</feature>
<feature type="transmembrane region" description="Helical" evidence="6">
    <location>
        <begin position="207"/>
        <end position="225"/>
    </location>
</feature>
<dbReference type="InterPro" id="IPR006634">
    <property type="entry name" value="TLC-dom"/>
</dbReference>
<evidence type="ECO:0000256" key="2">
    <source>
        <dbReference type="ARBA" id="ARBA00022692"/>
    </source>
</evidence>
<protein>
    <recommendedName>
        <fullName evidence="7">TLC domain-containing protein</fullName>
    </recommendedName>
</protein>
<dbReference type="GO" id="GO:0055088">
    <property type="term" value="P:lipid homeostasis"/>
    <property type="evidence" value="ECO:0007669"/>
    <property type="project" value="TreeGrafter"/>
</dbReference>
<keyword evidence="2 5" id="KW-0812">Transmembrane</keyword>
<evidence type="ECO:0000313" key="9">
    <source>
        <dbReference type="Proteomes" id="UP001230188"/>
    </source>
</evidence>
<dbReference type="PANTHER" id="PTHR13439">
    <property type="entry name" value="CT120 PROTEIN"/>
    <property type="match status" value="1"/>
</dbReference>
<evidence type="ECO:0000256" key="6">
    <source>
        <dbReference type="SAM" id="Phobius"/>
    </source>
</evidence>
<keyword evidence="3 6" id="KW-1133">Transmembrane helix</keyword>
<dbReference type="GO" id="GO:0016020">
    <property type="term" value="C:membrane"/>
    <property type="evidence" value="ECO:0007669"/>
    <property type="project" value="UniProtKB-SubCell"/>
</dbReference>
<dbReference type="Proteomes" id="UP001230188">
    <property type="component" value="Unassembled WGS sequence"/>
</dbReference>
<sequence length="274" mass="30588">MSSWAEAALVADRVLAEPPRWCQRRSYGGVFGASAVATAVLHRAVGRLGRGVDWSSRVVSSINSVAILCLYRHELGSPYDAVLRNRCERDLAMVALVGYLVVDAVLSTRELVRRRRRLAGTYGDPLVLAHHLIIVVAFCVGIVARLATTYMAALLLNELSTPFVNIHALIRRGWTVRPPTVERLYVLNAAALVSTYLLSRVVWTARVVAHAAFAWASLWRVGLLVGGYRLYVLVFLSALLLGHLAINLLWFAIILRKLTSHYYYYYDAKRQKAL</sequence>
<proteinExistence type="predicted"/>
<evidence type="ECO:0000256" key="5">
    <source>
        <dbReference type="PROSITE-ProRule" id="PRU00205"/>
    </source>
</evidence>
<dbReference type="GO" id="GO:0005783">
    <property type="term" value="C:endoplasmic reticulum"/>
    <property type="evidence" value="ECO:0007669"/>
    <property type="project" value="TreeGrafter"/>
</dbReference>
<feature type="domain" description="TLC" evidence="7">
    <location>
        <begin position="49"/>
        <end position="263"/>
    </location>
</feature>
<evidence type="ECO:0000256" key="3">
    <source>
        <dbReference type="ARBA" id="ARBA00022989"/>
    </source>
</evidence>
<keyword evidence="4 5" id="KW-0472">Membrane</keyword>
<comment type="caution">
    <text evidence="8">The sequence shown here is derived from an EMBL/GenBank/DDBJ whole genome shotgun (WGS) entry which is preliminary data.</text>
</comment>
<dbReference type="EMBL" id="JAQMWT010000356">
    <property type="protein sequence ID" value="KAJ8603363.1"/>
    <property type="molecule type" value="Genomic_DNA"/>
</dbReference>
<feature type="transmembrane region" description="Helical" evidence="6">
    <location>
        <begin position="132"/>
        <end position="156"/>
    </location>
</feature>
<evidence type="ECO:0000259" key="7">
    <source>
        <dbReference type="PROSITE" id="PS50922"/>
    </source>
</evidence>
<feature type="transmembrane region" description="Helical" evidence="6">
    <location>
        <begin position="231"/>
        <end position="255"/>
    </location>
</feature>
<name>A0AAD7XIU7_9STRA</name>
<accession>A0AAD7XIU7</accession>
<organism evidence="8 9">
    <name type="scientific">Chrysophaeum taylorii</name>
    <dbReference type="NCBI Taxonomy" id="2483200"/>
    <lineage>
        <taxon>Eukaryota</taxon>
        <taxon>Sar</taxon>
        <taxon>Stramenopiles</taxon>
        <taxon>Ochrophyta</taxon>
        <taxon>Pelagophyceae</taxon>
        <taxon>Pelagomonadales</taxon>
        <taxon>Pelagomonadaceae</taxon>
        <taxon>Chrysophaeum</taxon>
    </lineage>
</organism>